<evidence type="ECO:0000313" key="4">
    <source>
        <dbReference type="Proteomes" id="UP000799757"/>
    </source>
</evidence>
<accession>A0A6A6XQD0</accession>
<dbReference type="Proteomes" id="UP000799757">
    <property type="component" value="Unassembled WGS sequence"/>
</dbReference>
<dbReference type="InterPro" id="IPR001155">
    <property type="entry name" value="OxRdtase_FMN_N"/>
</dbReference>
<gene>
    <name evidence="3" type="ORF">K505DRAFT_414240</name>
</gene>
<sequence>MSAKPLSQPYPTGTPLPTTSTLPTLFTPLKIRSLTLPNRIIVAPMGMYSAPHNGHLSPFHLPHVTQFALRGAALTIMEATAVLAAGRTSPLDAGLYLDSHIAGMKEVVDAVHALGQKIGIQLNHAGRKASGMPLERGMDARIANKEEGGWPEEVVGASKLRWQEGYVEPREMEEGDFEEVVTGFVRAAERAVEAGFDVIEIHAAHGYLLSSFLSPSSNTRPDKYGGSFANRTRLLLRIITSLRSAIPATMPLFVRISATDWMTHTPSAPQWTLTDSINLAHELDGLGVDLLDVSSGSNNLLQQIPPHAEYQIDLASSIRSSLRGAGKTMLVGAVGRIDNALIARDTVQLNAAGDAKADAALVGRQFLRDPSFVLNVAEALGVEVQWPSQYWRAAPLVGKVSERDAKRVY</sequence>
<keyword evidence="4" id="KW-1185">Reference proteome</keyword>
<proteinExistence type="predicted"/>
<dbReference type="PANTHER" id="PTHR43303:SF2">
    <property type="entry name" value="INDOLEAMINE 2,3-DIOXYGENASE PYRROLE 2,3-DIOXYGENASE (AFU_ORTHOLOGUE AFUA_5G01450"/>
    <property type="match status" value="1"/>
</dbReference>
<reference evidence="3" key="1">
    <citation type="journal article" date="2020" name="Stud. Mycol.">
        <title>101 Dothideomycetes genomes: a test case for predicting lifestyles and emergence of pathogens.</title>
        <authorList>
            <person name="Haridas S."/>
            <person name="Albert R."/>
            <person name="Binder M."/>
            <person name="Bloem J."/>
            <person name="Labutti K."/>
            <person name="Salamov A."/>
            <person name="Andreopoulos B."/>
            <person name="Baker S."/>
            <person name="Barry K."/>
            <person name="Bills G."/>
            <person name="Bluhm B."/>
            <person name="Cannon C."/>
            <person name="Castanera R."/>
            <person name="Culley D."/>
            <person name="Daum C."/>
            <person name="Ezra D."/>
            <person name="Gonzalez J."/>
            <person name="Henrissat B."/>
            <person name="Kuo A."/>
            <person name="Liang C."/>
            <person name="Lipzen A."/>
            <person name="Lutzoni F."/>
            <person name="Magnuson J."/>
            <person name="Mondo S."/>
            <person name="Nolan M."/>
            <person name="Ohm R."/>
            <person name="Pangilinan J."/>
            <person name="Park H.-J."/>
            <person name="Ramirez L."/>
            <person name="Alfaro M."/>
            <person name="Sun H."/>
            <person name="Tritt A."/>
            <person name="Yoshinaga Y."/>
            <person name="Zwiers L.-H."/>
            <person name="Turgeon B."/>
            <person name="Goodwin S."/>
            <person name="Spatafora J."/>
            <person name="Crous P."/>
            <person name="Grigoriev I."/>
        </authorList>
    </citation>
    <scope>NUCLEOTIDE SEQUENCE</scope>
    <source>
        <strain evidence="3">CBS 109.77</strain>
    </source>
</reference>
<dbReference type="GO" id="GO:0050661">
    <property type="term" value="F:NADP binding"/>
    <property type="evidence" value="ECO:0007669"/>
    <property type="project" value="InterPro"/>
</dbReference>
<organism evidence="3 4">
    <name type="scientific">Melanomma pulvis-pyrius CBS 109.77</name>
    <dbReference type="NCBI Taxonomy" id="1314802"/>
    <lineage>
        <taxon>Eukaryota</taxon>
        <taxon>Fungi</taxon>
        <taxon>Dikarya</taxon>
        <taxon>Ascomycota</taxon>
        <taxon>Pezizomycotina</taxon>
        <taxon>Dothideomycetes</taxon>
        <taxon>Pleosporomycetidae</taxon>
        <taxon>Pleosporales</taxon>
        <taxon>Melanommataceae</taxon>
        <taxon>Melanomma</taxon>
    </lineage>
</organism>
<dbReference type="OrthoDB" id="72788at2759"/>
<dbReference type="InterPro" id="IPR013785">
    <property type="entry name" value="Aldolase_TIM"/>
</dbReference>
<dbReference type="GO" id="GO:0003959">
    <property type="term" value="F:NADPH dehydrogenase activity"/>
    <property type="evidence" value="ECO:0007669"/>
    <property type="project" value="InterPro"/>
</dbReference>
<feature type="compositionally biased region" description="Low complexity" evidence="1">
    <location>
        <begin position="9"/>
        <end position="21"/>
    </location>
</feature>
<name>A0A6A6XQD0_9PLEO</name>
<dbReference type="SUPFAM" id="SSF51395">
    <property type="entry name" value="FMN-linked oxidoreductases"/>
    <property type="match status" value="1"/>
</dbReference>
<dbReference type="InterPro" id="IPR044152">
    <property type="entry name" value="YqjM-like"/>
</dbReference>
<evidence type="ECO:0000313" key="3">
    <source>
        <dbReference type="EMBL" id="KAF2798592.1"/>
    </source>
</evidence>
<feature type="domain" description="NADH:flavin oxidoreductase/NADH oxidase N-terminal" evidence="2">
    <location>
        <begin position="25"/>
        <end position="379"/>
    </location>
</feature>
<dbReference type="AlphaFoldDB" id="A0A6A6XQD0"/>
<protein>
    <submittedName>
        <fullName evidence="3">NADH:flavin oxidoreductase/NADH oxidase</fullName>
    </submittedName>
</protein>
<dbReference type="PANTHER" id="PTHR43303">
    <property type="entry name" value="NADPH DEHYDROGENASE C23G7.10C-RELATED"/>
    <property type="match status" value="1"/>
</dbReference>
<evidence type="ECO:0000259" key="2">
    <source>
        <dbReference type="Pfam" id="PF00724"/>
    </source>
</evidence>
<feature type="region of interest" description="Disordered" evidence="1">
    <location>
        <begin position="1"/>
        <end position="21"/>
    </location>
</feature>
<dbReference type="Gene3D" id="3.20.20.70">
    <property type="entry name" value="Aldolase class I"/>
    <property type="match status" value="1"/>
</dbReference>
<dbReference type="EMBL" id="MU001780">
    <property type="protein sequence ID" value="KAF2798592.1"/>
    <property type="molecule type" value="Genomic_DNA"/>
</dbReference>
<dbReference type="GO" id="GO:0010181">
    <property type="term" value="F:FMN binding"/>
    <property type="evidence" value="ECO:0007669"/>
    <property type="project" value="InterPro"/>
</dbReference>
<dbReference type="Pfam" id="PF00724">
    <property type="entry name" value="Oxidored_FMN"/>
    <property type="match status" value="1"/>
</dbReference>
<evidence type="ECO:0000256" key="1">
    <source>
        <dbReference type="SAM" id="MobiDB-lite"/>
    </source>
</evidence>